<feature type="region of interest" description="Disordered" evidence="8">
    <location>
        <begin position="1"/>
        <end position="29"/>
    </location>
</feature>
<dbReference type="InterPro" id="IPR024904">
    <property type="entry name" value="OTCase_ArgI"/>
</dbReference>
<comment type="catalytic activity">
    <reaction evidence="6 7">
        <text>carbamoyl phosphate + L-ornithine = L-citrulline + phosphate + H(+)</text>
        <dbReference type="Rhea" id="RHEA:19513"/>
        <dbReference type="ChEBI" id="CHEBI:15378"/>
        <dbReference type="ChEBI" id="CHEBI:43474"/>
        <dbReference type="ChEBI" id="CHEBI:46911"/>
        <dbReference type="ChEBI" id="CHEBI:57743"/>
        <dbReference type="ChEBI" id="CHEBI:58228"/>
        <dbReference type="EC" id="2.1.3.3"/>
    </reaction>
</comment>
<dbReference type="PRINTS" id="PR00102">
    <property type="entry name" value="OTCASE"/>
</dbReference>
<evidence type="ECO:0000256" key="8">
    <source>
        <dbReference type="SAM" id="MobiDB-lite"/>
    </source>
</evidence>
<keyword evidence="12" id="KW-1185">Reference proteome</keyword>
<feature type="binding site" evidence="7">
    <location>
        <position position="314"/>
    </location>
    <ligand>
        <name>carbamoyl phosphate</name>
        <dbReference type="ChEBI" id="CHEBI:58228"/>
    </ligand>
</feature>
<dbReference type="STRING" id="582675.SAMN05192565_12937"/>
<dbReference type="GO" id="GO:0019240">
    <property type="term" value="P:citrulline biosynthetic process"/>
    <property type="evidence" value="ECO:0007669"/>
    <property type="project" value="TreeGrafter"/>
</dbReference>
<evidence type="ECO:0000256" key="7">
    <source>
        <dbReference type="HAMAP-Rule" id="MF_01109"/>
    </source>
</evidence>
<comment type="similarity">
    <text evidence="3 7">Belongs to the aspartate/ornithine carbamoyltransferase superfamily. OTCase family.</text>
</comment>
<comment type="subcellular location">
    <subcellularLocation>
        <location evidence="7">Cytoplasm</location>
    </subcellularLocation>
</comment>
<dbReference type="Gene3D" id="3.40.50.1370">
    <property type="entry name" value="Aspartate/ornithine carbamoyltransferase"/>
    <property type="match status" value="2"/>
</dbReference>
<dbReference type="EC" id="2.1.3.3" evidence="4 7"/>
<evidence type="ECO:0000256" key="5">
    <source>
        <dbReference type="ARBA" id="ARBA00022679"/>
    </source>
</evidence>
<dbReference type="PANTHER" id="PTHR45753">
    <property type="entry name" value="ORNITHINE CARBAMOYLTRANSFERASE, MITOCHONDRIAL"/>
    <property type="match status" value="1"/>
</dbReference>
<evidence type="ECO:0000256" key="4">
    <source>
        <dbReference type="ARBA" id="ARBA00013007"/>
    </source>
</evidence>
<dbReference type="InterPro" id="IPR006131">
    <property type="entry name" value="Asp_carbamoyltransf_Asp/Orn-bd"/>
</dbReference>
<comment type="function">
    <text evidence="1">Reversibly catalyzes the transfer of the carbamoyl group from carbamoyl phosphate (CP) to the N(epsilon) atom of ornithine (ORN) to produce L-citrulline.</text>
</comment>
<dbReference type="PANTHER" id="PTHR45753:SF3">
    <property type="entry name" value="ORNITHINE TRANSCARBAMYLASE, MITOCHONDRIAL"/>
    <property type="match status" value="1"/>
</dbReference>
<feature type="domain" description="Aspartate/ornithine carbamoyltransferase Asp/Orn-binding" evidence="9">
    <location>
        <begin position="175"/>
        <end position="325"/>
    </location>
</feature>
<sequence length="331" mass="35915">MAGSTTNRQTKNGPMTTTLNGTGPGPRHFLDLKDFSPQELRTVLDAAAAIKARRRKGEVATERPLVGKTLAMVFDRPSTRTRVSFDVGMRELGGETLMLTGSEMQLGRGETVGDTARVLSRYVDAIMIRILDHDLMLELAEHATVPVINALTKVSHPCQIMADVLTFEEHRGPIKGRTIAWSGDANNVLASWAHAAARFDFTLNVAAPPELSTPQPLLDWARAQGATINVTTDPFEAVAGADAVVTDCWVSMGDEDDTHRHNLLSPYQVNAKLMAAAAKDALFMHCLPAHRGEEVTAEVIDGPQSVIFDEAENRLHAQKGILAWCLHAPGL</sequence>
<reference evidence="12" key="1">
    <citation type="submission" date="2016-10" db="EMBL/GenBank/DDBJ databases">
        <authorList>
            <person name="Varghese N."/>
            <person name="Submissions S."/>
        </authorList>
    </citation>
    <scope>NUCLEOTIDE SEQUENCE [LARGE SCALE GENOMIC DNA]</scope>
    <source>
        <strain evidence="12">Gh-105</strain>
    </source>
</reference>
<evidence type="ECO:0000259" key="9">
    <source>
        <dbReference type="Pfam" id="PF00185"/>
    </source>
</evidence>
<dbReference type="HAMAP" id="MF_01109">
    <property type="entry name" value="OTCase"/>
    <property type="match status" value="1"/>
</dbReference>
<evidence type="ECO:0000256" key="2">
    <source>
        <dbReference type="ARBA" id="ARBA00004975"/>
    </source>
</evidence>
<dbReference type="GO" id="GO:0004585">
    <property type="term" value="F:ornithine carbamoyltransferase activity"/>
    <property type="evidence" value="ECO:0007669"/>
    <property type="project" value="UniProtKB-UniRule"/>
</dbReference>
<protein>
    <recommendedName>
        <fullName evidence="4 7">Ornithine carbamoyltransferase</fullName>
        <shortName evidence="7">OTCase</shortName>
        <ecNumber evidence="4 7">2.1.3.3</ecNumber>
    </recommendedName>
</protein>
<keyword evidence="5 7" id="KW-0808">Transferase</keyword>
<dbReference type="Proteomes" id="UP000199229">
    <property type="component" value="Unassembled WGS sequence"/>
</dbReference>
<organism evidence="11 12">
    <name type="scientific">Methylobacterium gossipiicola</name>
    <dbReference type="NCBI Taxonomy" id="582675"/>
    <lineage>
        <taxon>Bacteria</taxon>
        <taxon>Pseudomonadati</taxon>
        <taxon>Pseudomonadota</taxon>
        <taxon>Alphaproteobacteria</taxon>
        <taxon>Hyphomicrobiales</taxon>
        <taxon>Methylobacteriaceae</taxon>
        <taxon>Methylobacterium</taxon>
    </lineage>
</organism>
<proteinExistence type="inferred from homology"/>
<feature type="domain" description="Aspartate/ornithine carbamoyltransferase carbamoyl-P binding" evidence="10">
    <location>
        <begin position="27"/>
        <end position="169"/>
    </location>
</feature>
<dbReference type="NCBIfam" id="TIGR00658">
    <property type="entry name" value="orni_carb_tr"/>
    <property type="match status" value="1"/>
</dbReference>
<evidence type="ECO:0000259" key="10">
    <source>
        <dbReference type="Pfam" id="PF02729"/>
    </source>
</evidence>
<evidence type="ECO:0000313" key="11">
    <source>
        <dbReference type="EMBL" id="SFH06585.1"/>
    </source>
</evidence>
<dbReference type="EMBL" id="FOPM01000029">
    <property type="protein sequence ID" value="SFH06585.1"/>
    <property type="molecule type" value="Genomic_DNA"/>
</dbReference>
<dbReference type="SUPFAM" id="SSF53671">
    <property type="entry name" value="Aspartate/ornithine carbamoyltransferase"/>
    <property type="match status" value="1"/>
</dbReference>
<feature type="compositionally biased region" description="Polar residues" evidence="8">
    <location>
        <begin position="1"/>
        <end position="21"/>
    </location>
</feature>
<dbReference type="NCBIfam" id="NF001986">
    <property type="entry name" value="PRK00779.1"/>
    <property type="match status" value="1"/>
</dbReference>
<dbReference type="InterPro" id="IPR006132">
    <property type="entry name" value="Asp/Orn_carbamoyltranf_P-bd"/>
</dbReference>
<feature type="binding site" evidence="7">
    <location>
        <position position="247"/>
    </location>
    <ligand>
        <name>L-ornithine</name>
        <dbReference type="ChEBI" id="CHEBI:46911"/>
    </ligand>
</feature>
<dbReference type="GO" id="GO:0016597">
    <property type="term" value="F:amino acid binding"/>
    <property type="evidence" value="ECO:0007669"/>
    <property type="project" value="InterPro"/>
</dbReference>
<dbReference type="GO" id="GO:0042450">
    <property type="term" value="P:L-arginine biosynthetic process via ornithine"/>
    <property type="evidence" value="ECO:0007669"/>
    <property type="project" value="UniProtKB-UniRule"/>
</dbReference>
<evidence type="ECO:0000256" key="1">
    <source>
        <dbReference type="ARBA" id="ARBA00003822"/>
    </source>
</evidence>
<dbReference type="GO" id="GO:0005737">
    <property type="term" value="C:cytoplasm"/>
    <property type="evidence" value="ECO:0007669"/>
    <property type="project" value="UniProtKB-SubCell"/>
</dbReference>
<feature type="binding site" evidence="7">
    <location>
        <begin position="286"/>
        <end position="287"/>
    </location>
    <ligand>
        <name>carbamoyl phosphate</name>
        <dbReference type="ChEBI" id="CHEBI:58228"/>
    </ligand>
</feature>
<feature type="binding site" evidence="7">
    <location>
        <begin position="156"/>
        <end position="159"/>
    </location>
    <ligand>
        <name>carbamoyl phosphate</name>
        <dbReference type="ChEBI" id="CHEBI:58228"/>
    </ligand>
</feature>
<dbReference type="Pfam" id="PF02729">
    <property type="entry name" value="OTCace_N"/>
    <property type="match status" value="1"/>
</dbReference>
<evidence type="ECO:0000313" key="12">
    <source>
        <dbReference type="Proteomes" id="UP000199229"/>
    </source>
</evidence>
<feature type="binding site" evidence="7">
    <location>
        <begin position="78"/>
        <end position="81"/>
    </location>
    <ligand>
        <name>carbamoyl phosphate</name>
        <dbReference type="ChEBI" id="CHEBI:58228"/>
    </ligand>
</feature>
<feature type="binding site" evidence="7">
    <location>
        <begin position="251"/>
        <end position="252"/>
    </location>
    <ligand>
        <name>L-ornithine</name>
        <dbReference type="ChEBI" id="CHEBI:46911"/>
    </ligand>
</feature>
<comment type="pathway">
    <text evidence="2">Amino-acid biosynthesis; L-arginine biosynthesis; L-arginine from L-ornithine and carbamoyl phosphate: step 1/3.</text>
</comment>
<dbReference type="AlphaFoldDB" id="A0A1I2WZ81"/>
<dbReference type="Pfam" id="PF00185">
    <property type="entry name" value="OTCace"/>
    <property type="match status" value="1"/>
</dbReference>
<gene>
    <name evidence="11" type="ORF">SAMN05192565_12937</name>
</gene>
<dbReference type="InterPro" id="IPR002292">
    <property type="entry name" value="Orn/put_carbamltrans"/>
</dbReference>
<feature type="binding site" evidence="7">
    <location>
        <position position="129"/>
    </location>
    <ligand>
        <name>carbamoyl phosphate</name>
        <dbReference type="ChEBI" id="CHEBI:58228"/>
    </ligand>
</feature>
<dbReference type="FunFam" id="3.40.50.1370:FF:000008">
    <property type="entry name" value="Ornithine carbamoyltransferase"/>
    <property type="match status" value="1"/>
</dbReference>
<feature type="binding site" evidence="7">
    <location>
        <position position="187"/>
    </location>
    <ligand>
        <name>L-ornithine</name>
        <dbReference type="ChEBI" id="CHEBI:46911"/>
    </ligand>
</feature>
<evidence type="ECO:0000256" key="6">
    <source>
        <dbReference type="ARBA" id="ARBA00048772"/>
    </source>
</evidence>
<dbReference type="PRINTS" id="PR00100">
    <property type="entry name" value="AOTCASE"/>
</dbReference>
<name>A0A1I2WZ81_9HYPH</name>
<dbReference type="InterPro" id="IPR006130">
    <property type="entry name" value="Asp/Orn_carbamoylTrfase"/>
</dbReference>
<accession>A0A1I2WZ81</accession>
<feature type="binding site" evidence="7">
    <location>
        <position position="105"/>
    </location>
    <ligand>
        <name>carbamoyl phosphate</name>
        <dbReference type="ChEBI" id="CHEBI:58228"/>
    </ligand>
</feature>
<dbReference type="InterPro" id="IPR036901">
    <property type="entry name" value="Asp/Orn_carbamoylTrfase_sf"/>
</dbReference>
<evidence type="ECO:0000256" key="3">
    <source>
        <dbReference type="ARBA" id="ARBA00007805"/>
    </source>
</evidence>
<keyword evidence="7" id="KW-0963">Cytoplasm</keyword>